<dbReference type="AlphaFoldDB" id="A0A446BRD9"/>
<dbReference type="InterPro" id="IPR013144">
    <property type="entry name" value="CRA_dom"/>
</dbReference>
<dbReference type="InterPro" id="IPR006594">
    <property type="entry name" value="LisH"/>
</dbReference>
<evidence type="ECO:0000256" key="1">
    <source>
        <dbReference type="ARBA" id="ARBA00002343"/>
    </source>
</evidence>
<dbReference type="PANTHER" id="PTHR12864">
    <property type="entry name" value="RAN BINDING PROTEIN 9-RELATED"/>
    <property type="match status" value="1"/>
</dbReference>
<feature type="region of interest" description="Disordered" evidence="2">
    <location>
        <begin position="242"/>
        <end position="282"/>
    </location>
</feature>
<dbReference type="Pfam" id="PF10607">
    <property type="entry name" value="CTLH"/>
    <property type="match status" value="1"/>
</dbReference>
<dbReference type="EMBL" id="OUUZ01000015">
    <property type="protein sequence ID" value="SPQ25073.1"/>
    <property type="molecule type" value="Genomic_DNA"/>
</dbReference>
<dbReference type="SMART" id="SM00668">
    <property type="entry name" value="CTLH"/>
    <property type="match status" value="1"/>
</dbReference>
<accession>A0A446BRD9</accession>
<dbReference type="InterPro" id="IPR024964">
    <property type="entry name" value="CTLH/CRA"/>
</dbReference>
<dbReference type="InterPro" id="IPR006595">
    <property type="entry name" value="CTLH_C"/>
</dbReference>
<protein>
    <submittedName>
        <fullName evidence="4">B1b88997-27cb-4437-9b55-c9c9257f15d2</fullName>
    </submittedName>
</protein>
<dbReference type="PROSITE" id="PS50897">
    <property type="entry name" value="CTLH"/>
    <property type="match status" value="1"/>
</dbReference>
<proteinExistence type="predicted"/>
<reference evidence="4 5" key="1">
    <citation type="submission" date="2018-04" db="EMBL/GenBank/DDBJ databases">
        <authorList>
            <person name="Huttner S."/>
            <person name="Dainat J."/>
        </authorList>
    </citation>
    <scope>NUCLEOTIDE SEQUENCE [LARGE SCALE GENOMIC DNA]</scope>
</reference>
<feature type="compositionally biased region" description="Acidic residues" evidence="2">
    <location>
        <begin position="266"/>
        <end position="275"/>
    </location>
</feature>
<evidence type="ECO:0000256" key="2">
    <source>
        <dbReference type="SAM" id="MobiDB-lite"/>
    </source>
</evidence>
<dbReference type="InterPro" id="IPR050618">
    <property type="entry name" value="Ubq-SigPath_Reg"/>
</dbReference>
<dbReference type="Proteomes" id="UP000289323">
    <property type="component" value="Unassembled WGS sequence"/>
</dbReference>
<comment type="function">
    <text evidence="1">Involved in the proteasome-dependent degradation of fructose-1,6-bisphosphatase.</text>
</comment>
<gene>
    <name evidence="4" type="ORF">TT172_LOCUS7492</name>
</gene>
<dbReference type="Pfam" id="PF08513">
    <property type="entry name" value="LisH"/>
    <property type="match status" value="1"/>
</dbReference>
<dbReference type="SMART" id="SM00667">
    <property type="entry name" value="LisH"/>
    <property type="match status" value="1"/>
</dbReference>
<dbReference type="SMART" id="SM00757">
    <property type="entry name" value="CRA"/>
    <property type="match status" value="1"/>
</dbReference>
<organism evidence="4 5">
    <name type="scientific">Thermothielavioides terrestris</name>
    <dbReference type="NCBI Taxonomy" id="2587410"/>
    <lineage>
        <taxon>Eukaryota</taxon>
        <taxon>Fungi</taxon>
        <taxon>Dikarya</taxon>
        <taxon>Ascomycota</taxon>
        <taxon>Pezizomycotina</taxon>
        <taxon>Sordariomycetes</taxon>
        <taxon>Sordariomycetidae</taxon>
        <taxon>Sordariales</taxon>
        <taxon>Chaetomiaceae</taxon>
        <taxon>Thermothielavioides</taxon>
    </lineage>
</organism>
<evidence type="ECO:0000313" key="4">
    <source>
        <dbReference type="EMBL" id="SPQ25073.1"/>
    </source>
</evidence>
<sequence>MSSWNAALELGGLDIDSTFRETVFAQLRESFGQMSSPSTAPTSAQHAFEKRAAAVKAPKSDINALILDYLTMEGYPKAAARFCKEANLQPQQPDPSIQMRQQVQHAIHSGNIEMAISALNEFDPEILDTNPELHFLLLRLQMVELIRQCEGGNVIPALEFATKNLGPRAAANPSFLGDLEKTMSLLLFPHDKLQPELAALLDSDFRRTTAAKVNEAVLLQQNQRREAAIRQFVRMRAWAETSARAQKKDLPESLDVGLDADKEESGDNGDNDNNGDEPMMTT</sequence>
<evidence type="ECO:0000259" key="3">
    <source>
        <dbReference type="PROSITE" id="PS50897"/>
    </source>
</evidence>
<dbReference type="PROSITE" id="PS50896">
    <property type="entry name" value="LISH"/>
    <property type="match status" value="1"/>
</dbReference>
<name>A0A446BRD9_9PEZI</name>
<evidence type="ECO:0000313" key="5">
    <source>
        <dbReference type="Proteomes" id="UP000289323"/>
    </source>
</evidence>
<feature type="domain" description="CTLH" evidence="3">
    <location>
        <begin position="96"/>
        <end position="153"/>
    </location>
</feature>